<keyword evidence="2" id="KW-0472">Membrane</keyword>
<dbReference type="Proteomes" id="UP000800035">
    <property type="component" value="Unassembled WGS sequence"/>
</dbReference>
<organism evidence="3 4">
    <name type="scientific">Byssothecium circinans</name>
    <dbReference type="NCBI Taxonomy" id="147558"/>
    <lineage>
        <taxon>Eukaryota</taxon>
        <taxon>Fungi</taxon>
        <taxon>Dikarya</taxon>
        <taxon>Ascomycota</taxon>
        <taxon>Pezizomycotina</taxon>
        <taxon>Dothideomycetes</taxon>
        <taxon>Pleosporomycetidae</taxon>
        <taxon>Pleosporales</taxon>
        <taxon>Massarineae</taxon>
        <taxon>Massarinaceae</taxon>
        <taxon>Byssothecium</taxon>
    </lineage>
</organism>
<feature type="transmembrane region" description="Helical" evidence="2">
    <location>
        <begin position="142"/>
        <end position="163"/>
    </location>
</feature>
<dbReference type="EMBL" id="ML976982">
    <property type="protein sequence ID" value="KAF1960562.1"/>
    <property type="molecule type" value="Genomic_DNA"/>
</dbReference>
<keyword evidence="2" id="KW-1133">Transmembrane helix</keyword>
<evidence type="ECO:0000313" key="3">
    <source>
        <dbReference type="EMBL" id="KAF1960562.1"/>
    </source>
</evidence>
<keyword evidence="4" id="KW-1185">Reference proteome</keyword>
<name>A0A6A5U9Q2_9PLEO</name>
<evidence type="ECO:0000313" key="4">
    <source>
        <dbReference type="Proteomes" id="UP000800035"/>
    </source>
</evidence>
<proteinExistence type="predicted"/>
<feature type="transmembrane region" description="Helical" evidence="2">
    <location>
        <begin position="243"/>
        <end position="265"/>
    </location>
</feature>
<feature type="transmembrane region" description="Helical" evidence="2">
    <location>
        <begin position="219"/>
        <end position="237"/>
    </location>
</feature>
<feature type="region of interest" description="Disordered" evidence="1">
    <location>
        <begin position="20"/>
        <end position="44"/>
    </location>
</feature>
<gene>
    <name evidence="3" type="ORF">CC80DRAFT_259574</name>
</gene>
<evidence type="ECO:0000256" key="1">
    <source>
        <dbReference type="SAM" id="MobiDB-lite"/>
    </source>
</evidence>
<protein>
    <submittedName>
        <fullName evidence="3">Uncharacterized protein</fullName>
    </submittedName>
</protein>
<dbReference type="AlphaFoldDB" id="A0A6A5U9Q2"/>
<accession>A0A6A5U9Q2</accession>
<evidence type="ECO:0000256" key="2">
    <source>
        <dbReference type="SAM" id="Phobius"/>
    </source>
</evidence>
<keyword evidence="2" id="KW-0812">Transmembrane</keyword>
<feature type="transmembrane region" description="Helical" evidence="2">
    <location>
        <begin position="191"/>
        <end position="212"/>
    </location>
</feature>
<dbReference type="OrthoDB" id="44736at2759"/>
<sequence>MTWMICRTAPLTSHITQVGRVPPNRKGWSGRQGQSQAIAPGCHPLKLLDPKNHSRAALRCKPSKMAQNGEAASYYGNNASQRDNYYQMPKPAGYPQQPPQYGQNYAPPAGIPPPNGYGQQNYGEKPGFDQAFKIEKPKWNDWWAGVLFIAVFLGYAAVSGITIQGYAHNFSFNGGGIYNSRNDFGLDTNTVVLFAFVLVMAVVLSYVYMWLARAFTKQFIWITGILNIVFGFVTAIYMLSRRYWSGGIVFLIFSVFYVFCFISWIPRIPFSVVML</sequence>
<reference evidence="3" key="1">
    <citation type="journal article" date="2020" name="Stud. Mycol.">
        <title>101 Dothideomycetes genomes: a test case for predicting lifestyles and emergence of pathogens.</title>
        <authorList>
            <person name="Haridas S."/>
            <person name="Albert R."/>
            <person name="Binder M."/>
            <person name="Bloem J."/>
            <person name="Labutti K."/>
            <person name="Salamov A."/>
            <person name="Andreopoulos B."/>
            <person name="Baker S."/>
            <person name="Barry K."/>
            <person name="Bills G."/>
            <person name="Bluhm B."/>
            <person name="Cannon C."/>
            <person name="Castanera R."/>
            <person name="Culley D."/>
            <person name="Daum C."/>
            <person name="Ezra D."/>
            <person name="Gonzalez J."/>
            <person name="Henrissat B."/>
            <person name="Kuo A."/>
            <person name="Liang C."/>
            <person name="Lipzen A."/>
            <person name="Lutzoni F."/>
            <person name="Magnuson J."/>
            <person name="Mondo S."/>
            <person name="Nolan M."/>
            <person name="Ohm R."/>
            <person name="Pangilinan J."/>
            <person name="Park H.-J."/>
            <person name="Ramirez L."/>
            <person name="Alfaro M."/>
            <person name="Sun H."/>
            <person name="Tritt A."/>
            <person name="Yoshinaga Y."/>
            <person name="Zwiers L.-H."/>
            <person name="Turgeon B."/>
            <person name="Goodwin S."/>
            <person name="Spatafora J."/>
            <person name="Crous P."/>
            <person name="Grigoriev I."/>
        </authorList>
    </citation>
    <scope>NUCLEOTIDE SEQUENCE</scope>
    <source>
        <strain evidence="3">CBS 675.92</strain>
    </source>
</reference>